<evidence type="ECO:0000256" key="6">
    <source>
        <dbReference type="ARBA" id="ARBA00022989"/>
    </source>
</evidence>
<reference evidence="11" key="1">
    <citation type="submission" date="2016-01" db="EMBL/GenBank/DDBJ databases">
        <title>Reference transcriptome for the parasite Schistocephalus solidus: insights into the molecular evolution of parasitism.</title>
        <authorList>
            <person name="Hebert F.O."/>
            <person name="Grambauer S."/>
            <person name="Barber I."/>
            <person name="Landry C.R."/>
            <person name="Aubin-Horth N."/>
        </authorList>
    </citation>
    <scope>NUCLEOTIDE SEQUENCE</scope>
</reference>
<dbReference type="AlphaFoldDB" id="A0A0X3NYH8"/>
<keyword evidence="10" id="KW-0813">Transport</keyword>
<evidence type="ECO:0000256" key="1">
    <source>
        <dbReference type="ARBA" id="ARBA00004374"/>
    </source>
</evidence>
<keyword evidence="8 9" id="KW-0472">Membrane</keyword>
<sequence length="290" mass="32151">MTQICGNSWVQFSYDYGIPTALSIAGHPLVTARTLMMLGFEYEPPVRCKTIFGGERYFLPNVFRYLGYLREDIGVFRIFSTGLTASIIGSNIKSVACDAYLKRNVVNYYNKKSVIDTNNGPKVFAQETSKLMVARCLGIIASYPFQVVMVRQIGQIVGKENIYSNLINALIDINFEEGLPGLFSGLLPRLLGEAITVWLVASFAYVVNNYIFPEGADPELKQHTPMIATMFVSMVTHSLTVTSTVMAVSGAGLSVSIPFKNSVSCYKYLQQRNAFLRGASLFFRYANGPL</sequence>
<evidence type="ECO:0000313" key="11">
    <source>
        <dbReference type="EMBL" id="JAP44675.1"/>
    </source>
</evidence>
<evidence type="ECO:0000256" key="5">
    <source>
        <dbReference type="ARBA" id="ARBA00022787"/>
    </source>
</evidence>
<evidence type="ECO:0000256" key="8">
    <source>
        <dbReference type="ARBA" id="ARBA00023136"/>
    </source>
</evidence>
<dbReference type="SUPFAM" id="SSF103506">
    <property type="entry name" value="Mitochondrial carrier"/>
    <property type="match status" value="1"/>
</dbReference>
<dbReference type="PANTHER" id="PTHR10780">
    <property type="entry name" value="MITOCHONDRIAL CARRIER HOMOLOG"/>
    <property type="match status" value="1"/>
</dbReference>
<keyword evidence="3 9" id="KW-0812">Transmembrane</keyword>
<organism evidence="11">
    <name type="scientific">Schistocephalus solidus</name>
    <name type="common">Tapeworm</name>
    <dbReference type="NCBI Taxonomy" id="70667"/>
    <lineage>
        <taxon>Eukaryota</taxon>
        <taxon>Metazoa</taxon>
        <taxon>Spiralia</taxon>
        <taxon>Lophotrochozoa</taxon>
        <taxon>Platyhelminthes</taxon>
        <taxon>Cestoda</taxon>
        <taxon>Eucestoda</taxon>
        <taxon>Diphyllobothriidea</taxon>
        <taxon>Diphyllobothriidae</taxon>
        <taxon>Schistocephalus</taxon>
    </lineage>
</organism>
<protein>
    <recommendedName>
        <fullName evidence="12">Mitochondrial carrier homolog 2</fullName>
    </recommendedName>
</protein>
<dbReference type="InterPro" id="IPR018108">
    <property type="entry name" value="MCP_transmembrane"/>
</dbReference>
<dbReference type="InterPro" id="IPR023395">
    <property type="entry name" value="MCP_dom_sf"/>
</dbReference>
<gene>
    <name evidence="11" type="ORF">TR124887</name>
</gene>
<accession>A0A0X3NYH8</accession>
<evidence type="ECO:0008006" key="12">
    <source>
        <dbReference type="Google" id="ProtNLM"/>
    </source>
</evidence>
<feature type="repeat" description="Solcar" evidence="9">
    <location>
        <begin position="129"/>
        <end position="210"/>
    </location>
</feature>
<comment type="similarity">
    <text evidence="2 10">Belongs to the mitochondrial carrier (TC 2.A.29) family.</text>
</comment>
<keyword evidence="6" id="KW-1133">Transmembrane helix</keyword>
<dbReference type="PROSITE" id="PS50920">
    <property type="entry name" value="SOLCAR"/>
    <property type="match status" value="1"/>
</dbReference>
<dbReference type="Gene3D" id="1.50.40.10">
    <property type="entry name" value="Mitochondrial carrier domain"/>
    <property type="match status" value="1"/>
</dbReference>
<evidence type="ECO:0000256" key="3">
    <source>
        <dbReference type="ARBA" id="ARBA00022692"/>
    </source>
</evidence>
<keyword evidence="5" id="KW-1000">Mitochondrion outer membrane</keyword>
<dbReference type="EMBL" id="GEEE01018550">
    <property type="protein sequence ID" value="JAP44675.1"/>
    <property type="molecule type" value="Transcribed_RNA"/>
</dbReference>
<dbReference type="PANTHER" id="PTHR10780:SF18">
    <property type="entry name" value="LD43650P"/>
    <property type="match status" value="1"/>
</dbReference>
<name>A0A0X3NYH8_SCHSO</name>
<dbReference type="GO" id="GO:0005741">
    <property type="term" value="C:mitochondrial outer membrane"/>
    <property type="evidence" value="ECO:0007669"/>
    <property type="project" value="UniProtKB-SubCell"/>
</dbReference>
<proteinExistence type="inferred from homology"/>
<evidence type="ECO:0000256" key="9">
    <source>
        <dbReference type="PROSITE-ProRule" id="PRU00282"/>
    </source>
</evidence>
<keyword evidence="4" id="KW-0677">Repeat</keyword>
<evidence type="ECO:0000256" key="4">
    <source>
        <dbReference type="ARBA" id="ARBA00022737"/>
    </source>
</evidence>
<evidence type="ECO:0000256" key="2">
    <source>
        <dbReference type="ARBA" id="ARBA00006375"/>
    </source>
</evidence>
<keyword evidence="7" id="KW-0496">Mitochondrion</keyword>
<comment type="subcellular location">
    <subcellularLocation>
        <location evidence="1">Mitochondrion outer membrane</location>
        <topology evidence="1">Multi-pass membrane protein</topology>
    </subcellularLocation>
</comment>
<dbReference type="Pfam" id="PF00153">
    <property type="entry name" value="Mito_carr"/>
    <property type="match status" value="1"/>
</dbReference>
<evidence type="ECO:0000256" key="7">
    <source>
        <dbReference type="ARBA" id="ARBA00023128"/>
    </source>
</evidence>
<evidence type="ECO:0000256" key="10">
    <source>
        <dbReference type="RuleBase" id="RU000488"/>
    </source>
</evidence>